<proteinExistence type="predicted"/>
<dbReference type="Proteomes" id="UP000544331">
    <property type="component" value="Unassembled WGS sequence"/>
</dbReference>
<dbReference type="OrthoDB" id="5430299at2759"/>
<name>A0A8H5YR07_9HYPO</name>
<keyword evidence="3" id="KW-1185">Reference proteome</keyword>
<evidence type="ECO:0000313" key="3">
    <source>
        <dbReference type="Proteomes" id="UP000544331"/>
    </source>
</evidence>
<organism evidence="2 3">
    <name type="scientific">Fusarium mundagurra</name>
    <dbReference type="NCBI Taxonomy" id="1567541"/>
    <lineage>
        <taxon>Eukaryota</taxon>
        <taxon>Fungi</taxon>
        <taxon>Dikarya</taxon>
        <taxon>Ascomycota</taxon>
        <taxon>Pezizomycotina</taxon>
        <taxon>Sordariomycetes</taxon>
        <taxon>Hypocreomycetidae</taxon>
        <taxon>Hypocreales</taxon>
        <taxon>Nectriaceae</taxon>
        <taxon>Fusarium</taxon>
        <taxon>Fusarium fujikuroi species complex</taxon>
    </lineage>
</organism>
<gene>
    <name evidence="2" type="ORF">FMUND_6678</name>
</gene>
<feature type="region of interest" description="Disordered" evidence="1">
    <location>
        <begin position="173"/>
        <end position="211"/>
    </location>
</feature>
<sequence length="348" mass="39290">MPLPDTDEMIQARWGSKQWSFYNWETNNAKTIEDTLKPGSDWDALSKLISAAWPNEKDREEYEAWAHKWHGRFSLRMAYQWSPEEFIDTVLATNFLEAAEYQLHELWWAMDTYNLPWIPIGHAKFGGVESYYAFQPAHRFLEPDCNESGPSILGPNILAMNVKFDKARTLSVSGGSPEASGFSLSTPKMPSGVTKPEKPNIRPRALTGPEQLPDPVELARKEIDPNHFVFAQLGLLYVYGGDYDHAKGAVYVIYHANSSVEKDYDDGEELAPEAKDHVAGRLHPRCNEGFSLAKIANSFHELGNFDKEFRFLPITKTTSVIHHAQFLEHNEGELTIGPALALPAEVNK</sequence>
<evidence type="ECO:0000313" key="2">
    <source>
        <dbReference type="EMBL" id="KAF5715761.1"/>
    </source>
</evidence>
<dbReference type="EMBL" id="JAAOAN010000219">
    <property type="protein sequence ID" value="KAF5715761.1"/>
    <property type="molecule type" value="Genomic_DNA"/>
</dbReference>
<comment type="caution">
    <text evidence="2">The sequence shown here is derived from an EMBL/GenBank/DDBJ whole genome shotgun (WGS) entry which is preliminary data.</text>
</comment>
<evidence type="ECO:0000256" key="1">
    <source>
        <dbReference type="SAM" id="MobiDB-lite"/>
    </source>
</evidence>
<accession>A0A8H5YR07</accession>
<dbReference type="AlphaFoldDB" id="A0A8H5YR07"/>
<reference evidence="2 3" key="1">
    <citation type="submission" date="2020-05" db="EMBL/GenBank/DDBJ databases">
        <title>Identification and distribution of gene clusters putatively required for synthesis of sphingolipid metabolism inhibitors in phylogenetically diverse species of the filamentous fungus Fusarium.</title>
        <authorList>
            <person name="Kim H.-S."/>
            <person name="Busman M."/>
            <person name="Brown D.W."/>
            <person name="Divon H."/>
            <person name="Uhlig S."/>
            <person name="Proctor R.H."/>
        </authorList>
    </citation>
    <scope>NUCLEOTIDE SEQUENCE [LARGE SCALE GENOMIC DNA]</scope>
    <source>
        <strain evidence="2 3">NRRL 66235</strain>
    </source>
</reference>
<protein>
    <submittedName>
        <fullName evidence="2">Uncharacterized protein</fullName>
    </submittedName>
</protein>